<dbReference type="Proteomes" id="UP000501812">
    <property type="component" value="Chromosome"/>
</dbReference>
<gene>
    <name evidence="2" type="ORF">HHL09_25640</name>
</gene>
<dbReference type="InterPro" id="IPR019239">
    <property type="entry name" value="VapB_antitoxin"/>
</dbReference>
<keyword evidence="3" id="KW-1185">Reference proteome</keyword>
<sequence length="87" mass="9918">MKMTMHIDEALLKRVMDTYELETKTDAVEFALRELDRKARLKKFMKDGLGLTPEELKDAVYPGYSPDELPSAKVAEDTLPYGSPRPD</sequence>
<evidence type="ECO:0000313" key="2">
    <source>
        <dbReference type="EMBL" id="QJE99019.1"/>
    </source>
</evidence>
<name>A0A858RRP8_9BACT</name>
<dbReference type="Pfam" id="PF09957">
    <property type="entry name" value="VapB_antitoxin"/>
    <property type="match status" value="1"/>
</dbReference>
<dbReference type="KEGG" id="luo:HHL09_25640"/>
<dbReference type="AlphaFoldDB" id="A0A858RRP8"/>
<dbReference type="EMBL" id="CP051774">
    <property type="protein sequence ID" value="QJE99019.1"/>
    <property type="molecule type" value="Genomic_DNA"/>
</dbReference>
<accession>A0A858RRP8</accession>
<feature type="region of interest" description="Disordered" evidence="1">
    <location>
        <begin position="62"/>
        <end position="87"/>
    </location>
</feature>
<reference evidence="2 3" key="1">
    <citation type="submission" date="2020-04" db="EMBL/GenBank/DDBJ databases">
        <title>Luteolibacter sp. G-1-1-1 isolated from soil.</title>
        <authorList>
            <person name="Dahal R.H."/>
        </authorList>
    </citation>
    <scope>NUCLEOTIDE SEQUENCE [LARGE SCALE GENOMIC DNA]</scope>
    <source>
        <strain evidence="2 3">G-1-1-1</strain>
    </source>
</reference>
<evidence type="ECO:0000313" key="3">
    <source>
        <dbReference type="Proteomes" id="UP000501812"/>
    </source>
</evidence>
<dbReference type="RefSeq" id="WP_169457505.1">
    <property type="nucleotide sequence ID" value="NZ_CP051774.1"/>
</dbReference>
<evidence type="ECO:0000256" key="1">
    <source>
        <dbReference type="SAM" id="MobiDB-lite"/>
    </source>
</evidence>
<protein>
    <submittedName>
        <fullName evidence="2">Type II toxin-antitoxin system VapB family antitoxin</fullName>
    </submittedName>
</protein>
<proteinExistence type="predicted"/>
<organism evidence="2 3">
    <name type="scientific">Luteolibacter luteus</name>
    <dbReference type="NCBI Taxonomy" id="2728835"/>
    <lineage>
        <taxon>Bacteria</taxon>
        <taxon>Pseudomonadati</taxon>
        <taxon>Verrucomicrobiota</taxon>
        <taxon>Verrucomicrobiia</taxon>
        <taxon>Verrucomicrobiales</taxon>
        <taxon>Verrucomicrobiaceae</taxon>
        <taxon>Luteolibacter</taxon>
    </lineage>
</organism>